<dbReference type="AlphaFoldDB" id="A0AAN7TQW0"/>
<organism evidence="11 12">
    <name type="scientific">Dictyostelium firmibasis</name>
    <dbReference type="NCBI Taxonomy" id="79012"/>
    <lineage>
        <taxon>Eukaryota</taxon>
        <taxon>Amoebozoa</taxon>
        <taxon>Evosea</taxon>
        <taxon>Eumycetozoa</taxon>
        <taxon>Dictyostelia</taxon>
        <taxon>Dictyosteliales</taxon>
        <taxon>Dictyosteliaceae</taxon>
        <taxon>Dictyostelium</taxon>
    </lineage>
</organism>
<keyword evidence="3 8" id="KW-0812">Transmembrane</keyword>
<dbReference type="Proteomes" id="UP001344447">
    <property type="component" value="Unassembled WGS sequence"/>
</dbReference>
<dbReference type="GO" id="GO:0016020">
    <property type="term" value="C:membrane"/>
    <property type="evidence" value="ECO:0007669"/>
    <property type="project" value="UniProtKB-SubCell"/>
</dbReference>
<dbReference type="GO" id="GO:0005794">
    <property type="term" value="C:Golgi apparatus"/>
    <property type="evidence" value="ECO:0007669"/>
    <property type="project" value="TreeGrafter"/>
</dbReference>
<feature type="transmembrane region" description="Helical" evidence="8">
    <location>
        <begin position="299"/>
        <end position="322"/>
    </location>
</feature>
<feature type="region of interest" description="Disordered" evidence="9">
    <location>
        <begin position="187"/>
        <end position="243"/>
    </location>
</feature>
<dbReference type="PROSITE" id="PS50216">
    <property type="entry name" value="DHHC"/>
    <property type="match status" value="1"/>
</dbReference>
<keyword evidence="4 8" id="KW-1133">Transmembrane helix</keyword>
<evidence type="ECO:0000256" key="6">
    <source>
        <dbReference type="ARBA" id="ARBA00023180"/>
    </source>
</evidence>
<evidence type="ECO:0000256" key="3">
    <source>
        <dbReference type="ARBA" id="ARBA00022692"/>
    </source>
</evidence>
<evidence type="ECO:0000256" key="2">
    <source>
        <dbReference type="ARBA" id="ARBA00022679"/>
    </source>
</evidence>
<feature type="transmembrane region" description="Helical" evidence="8">
    <location>
        <begin position="75"/>
        <end position="95"/>
    </location>
</feature>
<dbReference type="EC" id="2.3.1.225" evidence="8"/>
<evidence type="ECO:0000313" key="11">
    <source>
        <dbReference type="EMBL" id="KAK5577604.1"/>
    </source>
</evidence>
<proteinExistence type="inferred from homology"/>
<dbReference type="InterPro" id="IPR001594">
    <property type="entry name" value="Palmitoyltrfase_DHHC"/>
</dbReference>
<feature type="transmembrane region" description="Helical" evidence="8">
    <location>
        <begin position="342"/>
        <end position="363"/>
    </location>
</feature>
<dbReference type="EMBL" id="JAVFKY010000004">
    <property type="protein sequence ID" value="KAK5577604.1"/>
    <property type="molecule type" value="Genomic_DNA"/>
</dbReference>
<keyword evidence="2 8" id="KW-0808">Transferase</keyword>
<comment type="domain">
    <text evidence="8">The DHHC domain is required for palmitoyltransferase activity.</text>
</comment>
<evidence type="ECO:0000256" key="9">
    <source>
        <dbReference type="SAM" id="MobiDB-lite"/>
    </source>
</evidence>
<evidence type="ECO:0000256" key="7">
    <source>
        <dbReference type="ARBA" id="ARBA00023315"/>
    </source>
</evidence>
<protein>
    <recommendedName>
        <fullName evidence="8">Palmitoyltransferase</fullName>
        <ecNumber evidence="8">2.3.1.225</ecNumber>
    </recommendedName>
</protein>
<dbReference type="PANTHER" id="PTHR22883">
    <property type="entry name" value="ZINC FINGER DHHC DOMAIN CONTAINING PROTEIN"/>
    <property type="match status" value="1"/>
</dbReference>
<dbReference type="Pfam" id="PF01529">
    <property type="entry name" value="DHHC"/>
    <property type="match status" value="1"/>
</dbReference>
<evidence type="ECO:0000259" key="10">
    <source>
        <dbReference type="Pfam" id="PF01529"/>
    </source>
</evidence>
<keyword evidence="6" id="KW-0325">Glycoprotein</keyword>
<dbReference type="PANTHER" id="PTHR22883:SF318">
    <property type="entry name" value="PALMITOYLTRANSFERASE-RELATED"/>
    <property type="match status" value="1"/>
</dbReference>
<feature type="domain" description="Palmitoyltransferase DHHC" evidence="10">
    <location>
        <begin position="251"/>
        <end position="374"/>
    </location>
</feature>
<sequence length="443" mass="51041">MKLNSFNNSNNKNDNNNNFDVKNIVVDTITAPDSSVEFEKKLAKSIFCLVHFIVYCIIMYRKDTIIDQAFKDNDYFYLIWTHCVFFFAIGTYFLISSKRPGFVSLANQNSSDISSGDSNSNKFLLEDSMGCIPKINISSNYSNHNNKRKLKNSNSDIKNEGNEDLVPLMEISKNIDEENINDDTFTTKTTISNYNDNNNDNDNNNVNNRANGNNTNNDNDNNNNNNNDNDNNNNDKNINDTENDNDIDKLKNHYFCKKCLVDIPLRTKHCVKCNRCVLKYDHHCVFIGGCVGLNNHKSFLLFLLAESLLLLLGLRIIVTGFVSENTPKEWLFANIAIIPPTLLIFGGLCMPLVLFFFHSFLVLTNQSSWEFNKYQRITYLKPFSKRGINPFDKGAWNNLKKFLKGNEKPSDWALLSKYEVDQMKKKEENTFNFWNNKYYSCCG</sequence>
<comment type="subcellular location">
    <subcellularLocation>
        <location evidence="1">Membrane</location>
        <topology evidence="1">Multi-pass membrane protein</topology>
    </subcellularLocation>
</comment>
<evidence type="ECO:0000256" key="8">
    <source>
        <dbReference type="RuleBase" id="RU079119"/>
    </source>
</evidence>
<evidence type="ECO:0000256" key="1">
    <source>
        <dbReference type="ARBA" id="ARBA00004141"/>
    </source>
</evidence>
<accession>A0AAN7TQW0</accession>
<feature type="transmembrane region" description="Helical" evidence="8">
    <location>
        <begin position="42"/>
        <end position="60"/>
    </location>
</feature>
<evidence type="ECO:0000256" key="5">
    <source>
        <dbReference type="ARBA" id="ARBA00023136"/>
    </source>
</evidence>
<reference evidence="11 12" key="1">
    <citation type="submission" date="2023-11" db="EMBL/GenBank/DDBJ databases">
        <title>Dfirmibasis_genome.</title>
        <authorList>
            <person name="Edelbroek B."/>
            <person name="Kjellin J."/>
            <person name="Jerlstrom-Hultqvist J."/>
            <person name="Soderbom F."/>
        </authorList>
    </citation>
    <scope>NUCLEOTIDE SEQUENCE [LARGE SCALE GENOMIC DNA]</scope>
    <source>
        <strain evidence="11 12">TNS-C-14</strain>
    </source>
</reference>
<evidence type="ECO:0000313" key="12">
    <source>
        <dbReference type="Proteomes" id="UP001344447"/>
    </source>
</evidence>
<dbReference type="GO" id="GO:0006612">
    <property type="term" value="P:protein targeting to membrane"/>
    <property type="evidence" value="ECO:0007669"/>
    <property type="project" value="TreeGrafter"/>
</dbReference>
<dbReference type="GO" id="GO:0019706">
    <property type="term" value="F:protein-cysteine S-palmitoyltransferase activity"/>
    <property type="evidence" value="ECO:0007669"/>
    <property type="project" value="UniProtKB-EC"/>
</dbReference>
<comment type="caution">
    <text evidence="11">The sequence shown here is derived from an EMBL/GenBank/DDBJ whole genome shotgun (WGS) entry which is preliminary data.</text>
</comment>
<keyword evidence="5 8" id="KW-0472">Membrane</keyword>
<keyword evidence="7 8" id="KW-0012">Acyltransferase</keyword>
<feature type="region of interest" description="Disordered" evidence="9">
    <location>
        <begin position="143"/>
        <end position="163"/>
    </location>
</feature>
<comment type="similarity">
    <text evidence="8">Belongs to the DHHC palmitoyltransferase family.</text>
</comment>
<name>A0AAN7TQW0_9MYCE</name>
<dbReference type="InterPro" id="IPR039859">
    <property type="entry name" value="PFA4/ZDH16/20/ERF2-like"/>
</dbReference>
<gene>
    <name evidence="11" type="ORF">RB653_002547</name>
</gene>
<evidence type="ECO:0000256" key="4">
    <source>
        <dbReference type="ARBA" id="ARBA00022989"/>
    </source>
</evidence>
<comment type="catalytic activity">
    <reaction evidence="8">
        <text>L-cysteinyl-[protein] + hexadecanoyl-CoA = S-hexadecanoyl-L-cysteinyl-[protein] + CoA</text>
        <dbReference type="Rhea" id="RHEA:36683"/>
        <dbReference type="Rhea" id="RHEA-COMP:10131"/>
        <dbReference type="Rhea" id="RHEA-COMP:11032"/>
        <dbReference type="ChEBI" id="CHEBI:29950"/>
        <dbReference type="ChEBI" id="CHEBI:57287"/>
        <dbReference type="ChEBI" id="CHEBI:57379"/>
        <dbReference type="ChEBI" id="CHEBI:74151"/>
        <dbReference type="EC" id="2.3.1.225"/>
    </reaction>
</comment>
<feature type="compositionally biased region" description="Low complexity" evidence="9">
    <location>
        <begin position="193"/>
        <end position="236"/>
    </location>
</feature>
<dbReference type="GO" id="GO:0005783">
    <property type="term" value="C:endoplasmic reticulum"/>
    <property type="evidence" value="ECO:0007669"/>
    <property type="project" value="TreeGrafter"/>
</dbReference>
<keyword evidence="12" id="KW-1185">Reference proteome</keyword>